<name>A0AAP0BUF6_9ASPA</name>
<sequence>MQVQPHRSYTHASTVKKKVCSIPLIALHDLISSLFWSDLLESLLAMVSGVYSDDSALQLEATPSFVKLLLIENTKVVIDHGDVPIFVKLLGSPSDDV</sequence>
<comment type="caution">
    <text evidence="1">The sequence shown here is derived from an EMBL/GenBank/DDBJ whole genome shotgun (WGS) entry which is preliminary data.</text>
</comment>
<dbReference type="EMBL" id="JBBWWQ010000003">
    <property type="protein sequence ID" value="KAK8951241.1"/>
    <property type="molecule type" value="Genomic_DNA"/>
</dbReference>
<accession>A0AAP0BUF6</accession>
<protein>
    <submittedName>
        <fullName evidence="1">Importin subunit alpha-1a</fullName>
    </submittedName>
</protein>
<keyword evidence="2" id="KW-1185">Reference proteome</keyword>
<reference evidence="1 2" key="1">
    <citation type="journal article" date="2022" name="Nat. Plants">
        <title>Genomes of leafy and leafless Platanthera orchids illuminate the evolution of mycoheterotrophy.</title>
        <authorList>
            <person name="Li M.H."/>
            <person name="Liu K.W."/>
            <person name="Li Z."/>
            <person name="Lu H.C."/>
            <person name="Ye Q.L."/>
            <person name="Zhang D."/>
            <person name="Wang J.Y."/>
            <person name="Li Y.F."/>
            <person name="Zhong Z.M."/>
            <person name="Liu X."/>
            <person name="Yu X."/>
            <person name="Liu D.K."/>
            <person name="Tu X.D."/>
            <person name="Liu B."/>
            <person name="Hao Y."/>
            <person name="Liao X.Y."/>
            <person name="Jiang Y.T."/>
            <person name="Sun W.H."/>
            <person name="Chen J."/>
            <person name="Chen Y.Q."/>
            <person name="Ai Y."/>
            <person name="Zhai J.W."/>
            <person name="Wu S.S."/>
            <person name="Zhou Z."/>
            <person name="Hsiao Y.Y."/>
            <person name="Wu W.L."/>
            <person name="Chen Y.Y."/>
            <person name="Lin Y.F."/>
            <person name="Hsu J.L."/>
            <person name="Li C.Y."/>
            <person name="Wang Z.W."/>
            <person name="Zhao X."/>
            <person name="Zhong W.Y."/>
            <person name="Ma X.K."/>
            <person name="Ma L."/>
            <person name="Huang J."/>
            <person name="Chen G.Z."/>
            <person name="Huang M.Z."/>
            <person name="Huang L."/>
            <person name="Peng D.H."/>
            <person name="Luo Y.B."/>
            <person name="Zou S.Q."/>
            <person name="Chen S.P."/>
            <person name="Lan S."/>
            <person name="Tsai W.C."/>
            <person name="Van de Peer Y."/>
            <person name="Liu Z.J."/>
        </authorList>
    </citation>
    <scope>NUCLEOTIDE SEQUENCE [LARGE SCALE GENOMIC DNA]</scope>
    <source>
        <strain evidence="1">Lor287</strain>
    </source>
</reference>
<dbReference type="InterPro" id="IPR011989">
    <property type="entry name" value="ARM-like"/>
</dbReference>
<dbReference type="AlphaFoldDB" id="A0AAP0BUF6"/>
<evidence type="ECO:0000313" key="1">
    <source>
        <dbReference type="EMBL" id="KAK8951241.1"/>
    </source>
</evidence>
<dbReference type="Gene3D" id="1.25.10.10">
    <property type="entry name" value="Leucine-rich Repeat Variant"/>
    <property type="match status" value="1"/>
</dbReference>
<organism evidence="1 2">
    <name type="scientific">Platanthera zijinensis</name>
    <dbReference type="NCBI Taxonomy" id="2320716"/>
    <lineage>
        <taxon>Eukaryota</taxon>
        <taxon>Viridiplantae</taxon>
        <taxon>Streptophyta</taxon>
        <taxon>Embryophyta</taxon>
        <taxon>Tracheophyta</taxon>
        <taxon>Spermatophyta</taxon>
        <taxon>Magnoliopsida</taxon>
        <taxon>Liliopsida</taxon>
        <taxon>Asparagales</taxon>
        <taxon>Orchidaceae</taxon>
        <taxon>Orchidoideae</taxon>
        <taxon>Orchideae</taxon>
        <taxon>Orchidinae</taxon>
        <taxon>Platanthera</taxon>
    </lineage>
</organism>
<evidence type="ECO:0000313" key="2">
    <source>
        <dbReference type="Proteomes" id="UP001418222"/>
    </source>
</evidence>
<dbReference type="Proteomes" id="UP001418222">
    <property type="component" value="Unassembled WGS sequence"/>
</dbReference>
<gene>
    <name evidence="1" type="ORF">KSP39_PZI004200</name>
</gene>
<proteinExistence type="predicted"/>